<reference evidence="2" key="1">
    <citation type="submission" date="2018-08" db="EMBL/GenBank/DDBJ databases">
        <authorList>
            <person name="Rossello M."/>
        </authorList>
    </citation>
    <scope>NUCLEOTIDE SEQUENCE [LARGE SCALE GENOMIC DNA]</scope>
    <source>
        <strain evidence="2">cv. Chinese Spring</strain>
    </source>
</reference>
<dbReference type="PANTHER" id="PTHR47186">
    <property type="entry name" value="LEUCINE-RICH REPEAT-CONTAINING PROTEIN 57"/>
    <property type="match status" value="1"/>
</dbReference>
<proteinExistence type="predicted"/>
<dbReference type="AlphaFoldDB" id="A0A3B6U001"/>
<evidence type="ECO:0000259" key="1">
    <source>
        <dbReference type="Pfam" id="PF25019"/>
    </source>
</evidence>
<dbReference type="SUPFAM" id="SSF52058">
    <property type="entry name" value="L domain-like"/>
    <property type="match status" value="1"/>
</dbReference>
<dbReference type="EnsemblPlants" id="TraesCS7D02G555300.1">
    <property type="protein sequence ID" value="TraesCS7D02G555300.1"/>
    <property type="gene ID" value="TraesCS7D02G555300"/>
</dbReference>
<dbReference type="SUPFAM" id="SSF52047">
    <property type="entry name" value="RNI-like"/>
    <property type="match status" value="1"/>
</dbReference>
<dbReference type="Pfam" id="PF25019">
    <property type="entry name" value="LRR_R13L1-DRL21"/>
    <property type="match status" value="1"/>
</dbReference>
<dbReference type="Gene3D" id="3.80.10.10">
    <property type="entry name" value="Ribonuclease Inhibitor"/>
    <property type="match status" value="2"/>
</dbReference>
<evidence type="ECO:0000313" key="3">
    <source>
        <dbReference type="Proteomes" id="UP000019116"/>
    </source>
</evidence>
<dbReference type="InterPro" id="IPR056789">
    <property type="entry name" value="LRR_R13L1-DRL21"/>
</dbReference>
<reference evidence="2" key="2">
    <citation type="submission" date="2018-10" db="UniProtKB">
        <authorList>
            <consortium name="EnsemblPlants"/>
        </authorList>
    </citation>
    <scope>IDENTIFICATION</scope>
</reference>
<name>A0A3B6U001_WHEAT</name>
<dbReference type="PANTHER" id="PTHR47186:SF58">
    <property type="entry name" value="NB-ARC DOMAIN-CONTAINING PROTEIN"/>
    <property type="match status" value="1"/>
</dbReference>
<dbReference type="STRING" id="4565.A0A3B6U001"/>
<protein>
    <recommendedName>
        <fullName evidence="1">R13L1/DRL21-like LRR repeat region domain-containing protein</fullName>
    </recommendedName>
</protein>
<keyword evidence="3" id="KW-1185">Reference proteome</keyword>
<feature type="domain" description="R13L1/DRL21-like LRR repeat region" evidence="1">
    <location>
        <begin position="21"/>
        <end position="139"/>
    </location>
</feature>
<dbReference type="Proteomes" id="UP000019116">
    <property type="component" value="Chromosome 7D"/>
</dbReference>
<organism evidence="2">
    <name type="scientific">Triticum aestivum</name>
    <name type="common">Wheat</name>
    <dbReference type="NCBI Taxonomy" id="4565"/>
    <lineage>
        <taxon>Eukaryota</taxon>
        <taxon>Viridiplantae</taxon>
        <taxon>Streptophyta</taxon>
        <taxon>Embryophyta</taxon>
        <taxon>Tracheophyta</taxon>
        <taxon>Spermatophyta</taxon>
        <taxon>Magnoliopsida</taxon>
        <taxon>Liliopsida</taxon>
        <taxon>Poales</taxon>
        <taxon>Poaceae</taxon>
        <taxon>BOP clade</taxon>
        <taxon>Pooideae</taxon>
        <taxon>Triticodae</taxon>
        <taxon>Triticeae</taxon>
        <taxon>Triticinae</taxon>
        <taxon>Triticum</taxon>
    </lineage>
</organism>
<dbReference type="Gramene" id="TraesCS7D02G555300.1">
    <property type="protein sequence ID" value="TraesCS7D02G555300.1"/>
    <property type="gene ID" value="TraesCS7D02G555300"/>
</dbReference>
<dbReference type="OrthoDB" id="1166019at2759"/>
<dbReference type="InterPro" id="IPR032675">
    <property type="entry name" value="LRR_dom_sf"/>
</dbReference>
<dbReference type="Gramene" id="TraesCS7D03G1279500.1">
    <property type="protein sequence ID" value="TraesCS7D03G1279500.1.CDS"/>
    <property type="gene ID" value="TraesCS7D03G1279500"/>
</dbReference>
<accession>A0A3B6U001</accession>
<sequence length="510" mass="56640">MKCLQELKRFSVKEESVGFELRELGELTELGGELTIYGLEKVATMEEAKEAKLVCKRDLKNLTLDCGTDLQHSDVLDALQPHPNLEALVIRNHGGTRGPSWLCGDIGIKMLGSLHLEDVSWGTLPPFGQLLHLTSLKLISISVLHEIRPGLGGVTDNSFVNLKRIVLLRLPEFVEWVGGANAQSFSRLECIRCKDCPKLCVVPFLECSVSYPNLSNFVVDNCPKLSLPPMPHTPTLTSYIVRVGSTKLSYDDEGLVIDGYSGELAWDNLHEVERINIRDVSHIPLPELSKLKVFMYLVIDEESSMQSMALLSELTCLTDLRLVDCENLTVDGFNPLITVNLNYLCVYNTGNCRSRSISADLFSELVVARTSLSLPAGSFQLEHLKVDCISAVLVAPICSILAATLRYLRFSFDQRAESFTGEEDGALQLLTSLYYIKFEDCPNLPCLPQVLHSLPSLRILDIERCPQIRSLPKGGFPTPLTVTVTGCSRELEEQLWKLQATNPDVDVCIC</sequence>
<evidence type="ECO:0000313" key="2">
    <source>
        <dbReference type="EnsemblPlants" id="TraesCS7D02G555300.1"/>
    </source>
</evidence>